<dbReference type="PANTHER" id="PTHR47478">
    <property type="match status" value="1"/>
</dbReference>
<evidence type="ECO:0000313" key="1">
    <source>
        <dbReference type="EMBL" id="MCC2190269.1"/>
    </source>
</evidence>
<dbReference type="NCBIfam" id="TIGR02254">
    <property type="entry name" value="YjjG_YfnB"/>
    <property type="match status" value="1"/>
</dbReference>
<dbReference type="InterPro" id="IPR041492">
    <property type="entry name" value="HAD_2"/>
</dbReference>
<comment type="caution">
    <text evidence="1">The sequence shown here is derived from an EMBL/GenBank/DDBJ whole genome shotgun (WGS) entry which is preliminary data.</text>
</comment>
<keyword evidence="2" id="KW-1185">Reference proteome</keyword>
<organism evidence="1 2">
    <name type="scientific">Fusicatenibacter faecihominis</name>
    <dbReference type="NCBI Taxonomy" id="2881276"/>
    <lineage>
        <taxon>Bacteria</taxon>
        <taxon>Bacillati</taxon>
        <taxon>Bacillota</taxon>
        <taxon>Clostridia</taxon>
        <taxon>Lachnospirales</taxon>
        <taxon>Lachnospiraceae</taxon>
        <taxon>Fusicatenibacter</taxon>
    </lineage>
</organism>
<dbReference type="AlphaFoldDB" id="A0AAE3DTR6"/>
<dbReference type="Gene3D" id="1.10.150.240">
    <property type="entry name" value="Putative phosphatase, domain 2"/>
    <property type="match status" value="1"/>
</dbReference>
<dbReference type="InterPro" id="IPR006439">
    <property type="entry name" value="HAD-SF_hydro_IA"/>
</dbReference>
<dbReference type="InterPro" id="IPR052550">
    <property type="entry name" value="Pyrimidine_5'-ntase_YjjG"/>
</dbReference>
<dbReference type="EMBL" id="JAJEPR010000017">
    <property type="protein sequence ID" value="MCC2190269.1"/>
    <property type="molecule type" value="Genomic_DNA"/>
</dbReference>
<dbReference type="Pfam" id="PF13419">
    <property type="entry name" value="HAD_2"/>
    <property type="match status" value="1"/>
</dbReference>
<dbReference type="RefSeq" id="WP_227615397.1">
    <property type="nucleotide sequence ID" value="NZ_JAJEPR010000017.1"/>
</dbReference>
<evidence type="ECO:0000313" key="2">
    <source>
        <dbReference type="Proteomes" id="UP001197875"/>
    </source>
</evidence>
<reference evidence="1 2" key="1">
    <citation type="submission" date="2021-10" db="EMBL/GenBank/DDBJ databases">
        <title>Anaerobic single-cell dispensing facilitates the cultivation of human gut bacteria.</title>
        <authorList>
            <person name="Afrizal A."/>
        </authorList>
    </citation>
    <scope>NUCLEOTIDE SEQUENCE [LARGE SCALE GENOMIC DNA]</scope>
    <source>
        <strain evidence="1 2">CLA-AA-H277</strain>
    </source>
</reference>
<dbReference type="NCBIfam" id="TIGR01549">
    <property type="entry name" value="HAD-SF-IA-v1"/>
    <property type="match status" value="1"/>
</dbReference>
<protein>
    <submittedName>
        <fullName evidence="1">YjjG family noncanonical pyrimidine nucleotidase</fullName>
    </submittedName>
</protein>
<accession>A0AAE3DTR6</accession>
<gene>
    <name evidence="1" type="ORF">LKD71_10700</name>
</gene>
<name>A0AAE3DTR6_9FIRM</name>
<dbReference type="InterPro" id="IPR023214">
    <property type="entry name" value="HAD_sf"/>
</dbReference>
<dbReference type="InterPro" id="IPR011951">
    <property type="entry name" value="HAD-SF_hydro_IA_YjjG/PynA"/>
</dbReference>
<dbReference type="GO" id="GO:0008253">
    <property type="term" value="F:5'-nucleotidase activity"/>
    <property type="evidence" value="ECO:0007669"/>
    <property type="project" value="InterPro"/>
</dbReference>
<sequence length="229" mass="25904">MITTLLWDVDGTLLDFIAAEKAAIRKLFREYHLGECTDKMLARYSKINRSYWVKLENGEMTKPEILVGRFHDFFESEGLDASIAAEFNEKYQDRLGDADSIVYCDDSLNLIKSLQGKVKQYAVSNGTISAQTKKLKLSGIGELMDGIFLSEQLGYEKPNIEFFNQVFDALGPVDKSEVLIVGDSLTSDIRGGNNAEILTCWYNPNHLSAGPEYRIDYEIEDLHEILKLL</sequence>
<dbReference type="InterPro" id="IPR036412">
    <property type="entry name" value="HAD-like_sf"/>
</dbReference>
<dbReference type="SFLD" id="SFLDS00003">
    <property type="entry name" value="Haloacid_Dehalogenase"/>
    <property type="match status" value="1"/>
</dbReference>
<dbReference type="SUPFAM" id="SSF56784">
    <property type="entry name" value="HAD-like"/>
    <property type="match status" value="1"/>
</dbReference>
<dbReference type="InterPro" id="IPR023198">
    <property type="entry name" value="PGP-like_dom2"/>
</dbReference>
<dbReference type="Proteomes" id="UP001197875">
    <property type="component" value="Unassembled WGS sequence"/>
</dbReference>
<dbReference type="SFLD" id="SFLDG01129">
    <property type="entry name" value="C1.5:_HAD__Beta-PGM__Phosphata"/>
    <property type="match status" value="1"/>
</dbReference>
<dbReference type="PANTHER" id="PTHR47478:SF1">
    <property type="entry name" value="PYRIMIDINE 5'-NUCLEOTIDASE YJJG"/>
    <property type="match status" value="1"/>
</dbReference>
<proteinExistence type="predicted"/>
<dbReference type="Gene3D" id="3.40.50.1000">
    <property type="entry name" value="HAD superfamily/HAD-like"/>
    <property type="match status" value="1"/>
</dbReference>